<evidence type="ECO:0000256" key="1">
    <source>
        <dbReference type="ARBA" id="ARBA00005020"/>
    </source>
</evidence>
<evidence type="ECO:0000256" key="2">
    <source>
        <dbReference type="ARBA" id="ARBA00009670"/>
    </source>
</evidence>
<protein>
    <submittedName>
        <fullName evidence="11">2-octaprenylphenol hydroxylase</fullName>
    </submittedName>
</protein>
<evidence type="ECO:0000256" key="5">
    <source>
        <dbReference type="ARBA" id="ARBA00022688"/>
    </source>
</evidence>
<dbReference type="PANTHER" id="PTHR10566:SF113">
    <property type="entry name" value="PROTEIN ACTIVITY OF BC1 COMPLEX KINASE 7, CHLOROPLASTIC"/>
    <property type="match status" value="1"/>
</dbReference>
<keyword evidence="6 9" id="KW-0812">Transmembrane</keyword>
<sequence>MVRALRHFSRLYSLAVGLRRHGALSALEVIALVPPGLTLLLKILTFYIPVRRDAAETPGRRLAAALSRMGPAYIKLGQTLATRPDVVSRPLAEGLATLQDRLPPFSYKAVCRIIADELGGPVEDHFDSFEVEPVAAASIAQVHRAVTKEGRPVAVKVLRPGIEGRFRRDLALFDWLAGLGEQYSVEGRRLRLKDVVAKVRETAAREMDLRLEAAAGAELADNMTAESGYRVPSFDWHLTSRRVLVLDWVSGIRLGDRAGLSAAGFDLPALASRVVRVFLKQAMRDGYFHADLHQGNLLVEADGTIAAIDFGIMGRLSVKERRFLAEILYGFISRDYQRVAQIHFDAGYVPADQSVEAFAQAMRAIADPIMDLPVEQISAGRLLAQLFATTERFSMQTQPQLLLLQRAMVMAEGLALHLDANANMWEISRPVLEDWMRDNLSPEARLSEALGRIPYLTSRLPMLIERWLEPAPPAPVTVPAAHTVRGRAFWPFLAGLALGTLAVLLAGL</sequence>
<evidence type="ECO:0000313" key="11">
    <source>
        <dbReference type="EMBL" id="RMB00641.1"/>
    </source>
</evidence>
<dbReference type="InterPro" id="IPR011009">
    <property type="entry name" value="Kinase-like_dom_sf"/>
</dbReference>
<proteinExistence type="inferred from homology"/>
<dbReference type="SUPFAM" id="SSF56112">
    <property type="entry name" value="Protein kinase-like (PK-like)"/>
    <property type="match status" value="1"/>
</dbReference>
<name>A0A3M0BSZ4_9PROT</name>
<dbReference type="Proteomes" id="UP000271227">
    <property type="component" value="Unassembled WGS sequence"/>
</dbReference>
<dbReference type="GO" id="GO:0005524">
    <property type="term" value="F:ATP binding"/>
    <property type="evidence" value="ECO:0007669"/>
    <property type="project" value="InterPro"/>
</dbReference>
<evidence type="ECO:0000259" key="10">
    <source>
        <dbReference type="PROSITE" id="PS50011"/>
    </source>
</evidence>
<dbReference type="PROSITE" id="PS50011">
    <property type="entry name" value="PROTEIN_KINASE_DOM"/>
    <property type="match status" value="1"/>
</dbReference>
<dbReference type="InterPro" id="IPR004147">
    <property type="entry name" value="ABC1_dom"/>
</dbReference>
<dbReference type="InterPro" id="IPR000719">
    <property type="entry name" value="Prot_kinase_dom"/>
</dbReference>
<comment type="caution">
    <text evidence="11">The sequence shown here is derived from an EMBL/GenBank/DDBJ whole genome shotgun (WGS) entry which is preliminary data.</text>
</comment>
<dbReference type="GO" id="GO:0004672">
    <property type="term" value="F:protein kinase activity"/>
    <property type="evidence" value="ECO:0007669"/>
    <property type="project" value="InterPro"/>
</dbReference>
<dbReference type="FunCoup" id="A0A3M0BSZ4">
    <property type="interactions" value="348"/>
</dbReference>
<keyword evidence="3" id="KW-1003">Cell membrane</keyword>
<dbReference type="InParanoid" id="A0A3M0BSZ4"/>
<dbReference type="PANTHER" id="PTHR10566">
    <property type="entry name" value="CHAPERONE-ACTIVITY OF BC1 COMPLEX CABC1 -RELATED"/>
    <property type="match status" value="1"/>
</dbReference>
<evidence type="ECO:0000256" key="4">
    <source>
        <dbReference type="ARBA" id="ARBA00022519"/>
    </source>
</evidence>
<evidence type="ECO:0000256" key="3">
    <source>
        <dbReference type="ARBA" id="ARBA00022475"/>
    </source>
</evidence>
<dbReference type="GO" id="GO:0006744">
    <property type="term" value="P:ubiquinone biosynthetic process"/>
    <property type="evidence" value="ECO:0007669"/>
    <property type="project" value="UniProtKB-UniPathway"/>
</dbReference>
<dbReference type="EMBL" id="REFR01000017">
    <property type="protein sequence ID" value="RMB00641.1"/>
    <property type="molecule type" value="Genomic_DNA"/>
</dbReference>
<comment type="pathway">
    <text evidence="1">Cofactor biosynthesis; ubiquinone biosynthesis [regulation].</text>
</comment>
<dbReference type="OrthoDB" id="9795390at2"/>
<dbReference type="InterPro" id="IPR050154">
    <property type="entry name" value="UbiB_kinase"/>
</dbReference>
<dbReference type="RefSeq" id="WP_121940457.1">
    <property type="nucleotide sequence ID" value="NZ_REFR01000017.1"/>
</dbReference>
<gene>
    <name evidence="11" type="ORF">BXY39_3829</name>
</gene>
<dbReference type="UniPathway" id="UPA00232"/>
<keyword evidence="7 9" id="KW-1133">Transmembrane helix</keyword>
<keyword evidence="4" id="KW-0997">Cell inner membrane</keyword>
<evidence type="ECO:0000313" key="12">
    <source>
        <dbReference type="Proteomes" id="UP000271227"/>
    </source>
</evidence>
<dbReference type="InterPro" id="IPR010232">
    <property type="entry name" value="UbiB"/>
</dbReference>
<dbReference type="AlphaFoldDB" id="A0A3M0BSZ4"/>
<comment type="similarity">
    <text evidence="2">Belongs to the protein kinase superfamily. ADCK protein kinase family.</text>
</comment>
<reference evidence="11 12" key="1">
    <citation type="submission" date="2018-10" db="EMBL/GenBank/DDBJ databases">
        <title>Genomic Encyclopedia of Archaeal and Bacterial Type Strains, Phase II (KMG-II): from individual species to whole genera.</title>
        <authorList>
            <person name="Goeker M."/>
        </authorList>
    </citation>
    <scope>NUCLEOTIDE SEQUENCE [LARGE SCALE GENOMIC DNA]</scope>
    <source>
        <strain evidence="11 12">DSM 25217</strain>
    </source>
</reference>
<dbReference type="NCBIfam" id="TIGR01982">
    <property type="entry name" value="UbiB"/>
    <property type="match status" value="1"/>
</dbReference>
<feature type="domain" description="Protein kinase" evidence="10">
    <location>
        <begin position="128"/>
        <end position="493"/>
    </location>
</feature>
<dbReference type="Pfam" id="PF03109">
    <property type="entry name" value="ABC1"/>
    <property type="match status" value="1"/>
</dbReference>
<feature type="transmembrane region" description="Helical" evidence="9">
    <location>
        <begin position="488"/>
        <end position="507"/>
    </location>
</feature>
<keyword evidence="12" id="KW-1185">Reference proteome</keyword>
<evidence type="ECO:0000256" key="8">
    <source>
        <dbReference type="ARBA" id="ARBA00023136"/>
    </source>
</evidence>
<evidence type="ECO:0000256" key="7">
    <source>
        <dbReference type="ARBA" id="ARBA00022989"/>
    </source>
</evidence>
<evidence type="ECO:0000256" key="6">
    <source>
        <dbReference type="ARBA" id="ARBA00022692"/>
    </source>
</evidence>
<evidence type="ECO:0000256" key="9">
    <source>
        <dbReference type="SAM" id="Phobius"/>
    </source>
</evidence>
<keyword evidence="8 9" id="KW-0472">Membrane</keyword>
<organism evidence="11 12">
    <name type="scientific">Eilatimonas milleporae</name>
    <dbReference type="NCBI Taxonomy" id="911205"/>
    <lineage>
        <taxon>Bacteria</taxon>
        <taxon>Pseudomonadati</taxon>
        <taxon>Pseudomonadota</taxon>
        <taxon>Alphaproteobacteria</taxon>
        <taxon>Kordiimonadales</taxon>
        <taxon>Kordiimonadaceae</taxon>
        <taxon>Eilatimonas</taxon>
    </lineage>
</organism>
<keyword evidence="5" id="KW-0831">Ubiquinone biosynthesis</keyword>
<accession>A0A3M0BSZ4</accession>